<feature type="compositionally biased region" description="Polar residues" evidence="1">
    <location>
        <begin position="69"/>
        <end position="79"/>
    </location>
</feature>
<dbReference type="RefSeq" id="WP_413270471.1">
    <property type="nucleotide sequence ID" value="NZ_JBHFNQ010000086.1"/>
</dbReference>
<dbReference type="InterPro" id="IPR025295">
    <property type="entry name" value="eCIS_core_dom"/>
</dbReference>
<dbReference type="EMBL" id="JBHFNQ010000086">
    <property type="protein sequence ID" value="MFB2877370.1"/>
    <property type="molecule type" value="Genomic_DNA"/>
</dbReference>
<feature type="region of interest" description="Disordered" evidence="1">
    <location>
        <begin position="1"/>
        <end position="310"/>
    </location>
</feature>
<evidence type="ECO:0000256" key="1">
    <source>
        <dbReference type="SAM" id="MobiDB-lite"/>
    </source>
</evidence>
<feature type="domain" description="eCIS core" evidence="2">
    <location>
        <begin position="303"/>
        <end position="376"/>
    </location>
</feature>
<feature type="compositionally biased region" description="Basic and acidic residues" evidence="1">
    <location>
        <begin position="80"/>
        <end position="94"/>
    </location>
</feature>
<feature type="region of interest" description="Disordered" evidence="1">
    <location>
        <begin position="981"/>
        <end position="1004"/>
    </location>
</feature>
<feature type="compositionally biased region" description="Polar residues" evidence="1">
    <location>
        <begin position="247"/>
        <end position="262"/>
    </location>
</feature>
<proteinExistence type="predicted"/>
<feature type="compositionally biased region" description="Low complexity" evidence="1">
    <location>
        <begin position="11"/>
        <end position="21"/>
    </location>
</feature>
<evidence type="ECO:0000313" key="4">
    <source>
        <dbReference type="Proteomes" id="UP001576774"/>
    </source>
</evidence>
<feature type="region of interest" description="Disordered" evidence="1">
    <location>
        <begin position="1234"/>
        <end position="1258"/>
    </location>
</feature>
<accession>A0ABV4X3K7</accession>
<protein>
    <submittedName>
        <fullName evidence="3">DUF4157 domain-containing protein</fullName>
    </submittedName>
</protein>
<feature type="compositionally biased region" description="Polar residues" evidence="1">
    <location>
        <begin position="278"/>
        <end position="290"/>
    </location>
</feature>
<feature type="compositionally biased region" description="Polar residues" evidence="1">
    <location>
        <begin position="1"/>
        <end position="10"/>
    </location>
</feature>
<dbReference type="Proteomes" id="UP001576774">
    <property type="component" value="Unassembled WGS sequence"/>
</dbReference>
<feature type="region of interest" description="Disordered" evidence="1">
    <location>
        <begin position="370"/>
        <end position="440"/>
    </location>
</feature>
<feature type="compositionally biased region" description="Basic and acidic residues" evidence="1">
    <location>
        <begin position="387"/>
        <end position="398"/>
    </location>
</feature>
<keyword evidence="4" id="KW-1185">Reference proteome</keyword>
<evidence type="ECO:0000259" key="2">
    <source>
        <dbReference type="Pfam" id="PF13699"/>
    </source>
</evidence>
<feature type="compositionally biased region" description="Basic and acidic residues" evidence="1">
    <location>
        <begin position="101"/>
        <end position="117"/>
    </location>
</feature>
<name>A0ABV4X3K7_9CYAN</name>
<sequence>MSDRVQVQKNSSAPSQMVSSSQFQERPFSDERYQTVATAGTITADSPPQPNTIRPSFNLLNMPIFAPSSEANMQQGNIQRQEEEQKKLQPRENSDFASLTGKKEDDKNQEVQLKEESDNPLPGAEEKEENQEVQLKSDNSLPVAEEKEENQEVQLKEESDNTLPVAEEKEENQEVQLKEESDNSSSPETLQEDTELKPIQTKLTVGKPGDKYEHEADSMAAKVMAMSDSAIQRQTDSQTDELKEENQPSLLSNSISRLVQRQTGEDSEELQMKLGLQRSPNSTTQSSASIENHLANSKGGGSPLPDEVRSFMEPRFGADFSSVRVHTDSTAVQMNKDLGAQAFAHGSDIYFGAGKSPGKNELTAHELTHTIQQTGGLRLNKQVQRQPKPEEEEKEPLQAKEIAGHTPDISLYKETPTESQSEEEQPEALQAKELPGQIPEISLNKETPTESQPEEEQPEALQAKELPSLTFDNKPIQAKSLEGGFTPSPLSIQRGIGDWISKGWNKGKEIVGAGLGKGRDLLTGGLDWVKNNIIQPLMRLASSGWSAVKGFGSQIANAFKQANPNIWDVFIPQHLVFRTATNLRRQLFAQAIQAERSQRARAAANIQGSSPAPVQEPSQLERLDGLMTQVESVPAAGFDIGKQLLEGAVVGDFNENPTIWNTIGQVAIGFVPYAGQVADIRDIVANVKKLHETGYKDPDAWINLVLSGIGIIPGVGDAIKAVGKGSKGAIRKALSGVLKNADNILRPALGKAKGLLNGARRYGKQFLGWASRQGAKLRQGVTQFAQKTVNFAKAAGQRARGLVTALTARIGGFVNGAMQRARDVANQAQGLLGKVMGPFMGMARKAFDAVQSRVSQAVNMVKTAAQRGKEIALKVGRKVADVTRKATSLLKEFTQSAIQKGREAVQKARQWSSQQIKRATELGRRLVAQARKRVADLVRKGIRLAKEKAIPLIKQKLRGVRDRIKNFLQDKWNRFKEKLGIKKPGEAGKEGAERGGKETTDNGAKKAAELPAAIAQAKAITEANDRIDTPVPALLGILNSTVKSRYSWIERFEARPKAKPGHYSIHMIASDHEIDPDYTTDDTKHHLYEGEIETSPQSPYNGKWNGKGIHEWDALVERCKKDGYNIKEVKEDPVTGVRRVTIERVGTDPKTGQQKTGKIEKTVYPKKMSRTELEAAGNQALDRAINGKSGTVFEPFGTKTKADGSPADGYFEASVPTSDGGTIRIQGWFKQLPDGTKQISSHAPRFDKSWPSLPQTDW</sequence>
<dbReference type="CDD" id="cd20746">
    <property type="entry name" value="FIX_Ntox15_NUC_DUF4112_RhsA-like"/>
    <property type="match status" value="1"/>
</dbReference>
<comment type="caution">
    <text evidence="3">The sequence shown here is derived from an EMBL/GenBank/DDBJ whole genome shotgun (WGS) entry which is preliminary data.</text>
</comment>
<feature type="compositionally biased region" description="Polar residues" evidence="1">
    <location>
        <begin position="35"/>
        <end position="59"/>
    </location>
</feature>
<dbReference type="InterPro" id="IPR049802">
    <property type="entry name" value="RhsC-like_FIX"/>
</dbReference>
<dbReference type="Pfam" id="PF13699">
    <property type="entry name" value="eCIS_core"/>
    <property type="match status" value="1"/>
</dbReference>
<evidence type="ECO:0000313" key="3">
    <source>
        <dbReference type="EMBL" id="MFB2877370.1"/>
    </source>
</evidence>
<feature type="compositionally biased region" description="Basic and acidic residues" evidence="1">
    <location>
        <begin position="208"/>
        <end position="217"/>
    </location>
</feature>
<gene>
    <name evidence="3" type="ORF">ACE1CC_10840</name>
</gene>
<reference evidence="3 4" key="1">
    <citation type="submission" date="2024-09" db="EMBL/GenBank/DDBJ databases">
        <title>Floridaenema gen nov. (Aerosakkonemataceae, Aerosakkonematales ord. nov., Cyanobacteria) from benthic tropical and subtropical fresh waters, with the description of four new species.</title>
        <authorList>
            <person name="Moretto J.A."/>
            <person name="Berthold D.E."/>
            <person name="Lefler F.W."/>
            <person name="Huang I.-S."/>
            <person name="Laughinghouse H. IV."/>
        </authorList>
    </citation>
    <scope>NUCLEOTIDE SEQUENCE [LARGE SCALE GENOMIC DNA]</scope>
    <source>
        <strain evidence="3 4">BLCC-F46</strain>
    </source>
</reference>
<organism evidence="3 4">
    <name type="scientific">Floridaenema aerugineum BLCC-F46</name>
    <dbReference type="NCBI Taxonomy" id="3153654"/>
    <lineage>
        <taxon>Bacteria</taxon>
        <taxon>Bacillati</taxon>
        <taxon>Cyanobacteriota</taxon>
        <taxon>Cyanophyceae</taxon>
        <taxon>Oscillatoriophycideae</taxon>
        <taxon>Aerosakkonematales</taxon>
        <taxon>Aerosakkonemataceae</taxon>
        <taxon>Floridanema</taxon>
        <taxon>Floridanema aerugineum</taxon>
    </lineage>
</organism>